<dbReference type="CDD" id="cd00635">
    <property type="entry name" value="PLPDE_III_YBL036c_like"/>
    <property type="match status" value="1"/>
</dbReference>
<keyword evidence="1 2" id="KW-0663">Pyridoxal phosphate</keyword>
<feature type="modified residue" description="N6-(pyridoxal phosphate)lysine" evidence="2 3">
    <location>
        <position position="48"/>
    </location>
</feature>
<dbReference type="Pfam" id="PF01168">
    <property type="entry name" value="Ala_racemase_N"/>
    <property type="match status" value="1"/>
</dbReference>
<dbReference type="InterPro" id="IPR011078">
    <property type="entry name" value="PyrdxlP_homeostasis"/>
</dbReference>
<evidence type="ECO:0000256" key="2">
    <source>
        <dbReference type="HAMAP-Rule" id="MF_02087"/>
    </source>
</evidence>
<protein>
    <recommendedName>
        <fullName evidence="2">Pyridoxal phosphate homeostasis protein</fullName>
        <shortName evidence="2">PLP homeostasis protein</shortName>
    </recommendedName>
</protein>
<comment type="similarity">
    <text evidence="2 4">Belongs to the pyridoxal phosphate-binding protein YggS/PROSC family.</text>
</comment>
<name>A0A399JKD6_9MICC</name>
<keyword evidence="7" id="KW-1185">Reference proteome</keyword>
<reference evidence="6 7" key="1">
    <citation type="submission" date="2018-07" db="EMBL/GenBank/DDBJ databases">
        <title>Arthrobacter sp. nov., isolated from raw cow's milk with high bacterial count.</title>
        <authorList>
            <person name="Hahne J."/>
            <person name="Isele D."/>
            <person name="Lipski A."/>
        </authorList>
    </citation>
    <scope>NUCLEOTIDE SEQUENCE [LARGE SCALE GENOMIC DNA]</scope>
    <source>
        <strain evidence="6 7">JZ R-35</strain>
    </source>
</reference>
<dbReference type="GO" id="GO:0030170">
    <property type="term" value="F:pyridoxal phosphate binding"/>
    <property type="evidence" value="ECO:0007669"/>
    <property type="project" value="UniProtKB-UniRule"/>
</dbReference>
<dbReference type="RefSeq" id="WP_119423871.1">
    <property type="nucleotide sequence ID" value="NZ_JBHOFJ010000001.1"/>
</dbReference>
<dbReference type="EMBL" id="QQXK01000006">
    <property type="protein sequence ID" value="RII42966.1"/>
    <property type="molecule type" value="Genomic_DNA"/>
</dbReference>
<evidence type="ECO:0000313" key="7">
    <source>
        <dbReference type="Proteomes" id="UP000265419"/>
    </source>
</evidence>
<evidence type="ECO:0000256" key="3">
    <source>
        <dbReference type="PIRSR" id="PIRSR004848-1"/>
    </source>
</evidence>
<accession>A0A399JKD6</accession>
<dbReference type="SUPFAM" id="SSF51419">
    <property type="entry name" value="PLP-binding barrel"/>
    <property type="match status" value="1"/>
</dbReference>
<dbReference type="PROSITE" id="PS01211">
    <property type="entry name" value="UPF0001"/>
    <property type="match status" value="1"/>
</dbReference>
<sequence>MTEEVFTPATAERVQELSQNLSAVRERIALATAAAGRSVEPELIVVTKFFPASDVVALHGLGVREVGENREQEAGPKAVLAAEHGATPRWHFIGQLQSNKAARVLRFASEVHSVDRAGLVTALAKAAARRAETDTGAEPTGIYLQVDLRGEDSLSEDPHAPRGGARPQELAGLAELVANSPALRLRGLMAVAPLGEDPRPAFERLAALSERLRSDHPEARELSAGMSGDLEAAVAAGATRLRIGSDVLGRRASLL</sequence>
<feature type="domain" description="Alanine racemase N-terminal" evidence="5">
    <location>
        <begin position="20"/>
        <end position="249"/>
    </location>
</feature>
<gene>
    <name evidence="6" type="ORF">DWB68_04080</name>
</gene>
<dbReference type="HAMAP" id="MF_02087">
    <property type="entry name" value="PLP_homeostasis"/>
    <property type="match status" value="1"/>
</dbReference>
<evidence type="ECO:0000256" key="4">
    <source>
        <dbReference type="RuleBase" id="RU004514"/>
    </source>
</evidence>
<organism evidence="6 7">
    <name type="scientific">Galactobacter valiniphilus</name>
    <dbReference type="NCBI Taxonomy" id="2676122"/>
    <lineage>
        <taxon>Bacteria</taxon>
        <taxon>Bacillati</taxon>
        <taxon>Actinomycetota</taxon>
        <taxon>Actinomycetes</taxon>
        <taxon>Micrococcales</taxon>
        <taxon>Micrococcaceae</taxon>
        <taxon>Galactobacter</taxon>
    </lineage>
</organism>
<dbReference type="InterPro" id="IPR029066">
    <property type="entry name" value="PLP-binding_barrel"/>
</dbReference>
<comment type="caution">
    <text evidence="6">The sequence shown here is derived from an EMBL/GenBank/DDBJ whole genome shotgun (WGS) entry which is preliminary data.</text>
</comment>
<evidence type="ECO:0000313" key="6">
    <source>
        <dbReference type="EMBL" id="RII42966.1"/>
    </source>
</evidence>
<evidence type="ECO:0000259" key="5">
    <source>
        <dbReference type="Pfam" id="PF01168"/>
    </source>
</evidence>
<comment type="function">
    <text evidence="2">Pyridoxal 5'-phosphate (PLP)-binding protein, which is involved in PLP homeostasis.</text>
</comment>
<dbReference type="AlphaFoldDB" id="A0A399JKD6"/>
<dbReference type="Gene3D" id="3.20.20.10">
    <property type="entry name" value="Alanine racemase"/>
    <property type="match status" value="1"/>
</dbReference>
<dbReference type="Proteomes" id="UP000265419">
    <property type="component" value="Unassembled WGS sequence"/>
</dbReference>
<dbReference type="InterPro" id="IPR001608">
    <property type="entry name" value="Ala_racemase_N"/>
</dbReference>
<comment type="cofactor">
    <cofactor evidence="3">
        <name>pyridoxal 5'-phosphate</name>
        <dbReference type="ChEBI" id="CHEBI:597326"/>
    </cofactor>
</comment>
<proteinExistence type="inferred from homology"/>
<evidence type="ECO:0000256" key="1">
    <source>
        <dbReference type="ARBA" id="ARBA00022898"/>
    </source>
</evidence>
<dbReference type="PANTHER" id="PTHR10146">
    <property type="entry name" value="PROLINE SYNTHETASE CO-TRANSCRIBED BACTERIAL HOMOLOG PROTEIN"/>
    <property type="match status" value="1"/>
</dbReference>
<dbReference type="PANTHER" id="PTHR10146:SF14">
    <property type="entry name" value="PYRIDOXAL PHOSPHATE HOMEOSTASIS PROTEIN"/>
    <property type="match status" value="1"/>
</dbReference>
<dbReference type="NCBIfam" id="TIGR00044">
    <property type="entry name" value="YggS family pyridoxal phosphate-dependent enzyme"/>
    <property type="match status" value="1"/>
</dbReference>
<dbReference type="PIRSF" id="PIRSF004848">
    <property type="entry name" value="YBL036c_PLPDEIII"/>
    <property type="match status" value="1"/>
</dbReference>